<feature type="transmembrane region" description="Helical" evidence="1">
    <location>
        <begin position="48"/>
        <end position="70"/>
    </location>
</feature>
<dbReference type="EMBL" id="KP399678">
    <property type="protein sequence ID" value="AJE28089.1"/>
    <property type="molecule type" value="Genomic_DNA"/>
</dbReference>
<dbReference type="GeneID" id="26636909"/>
<protein>
    <submittedName>
        <fullName evidence="2">Holin</fullName>
    </submittedName>
</protein>
<evidence type="ECO:0000313" key="3">
    <source>
        <dbReference type="Proteomes" id="UP000031722"/>
    </source>
</evidence>
<accession>A0A0B5D160</accession>
<dbReference type="Pfam" id="PF04531">
    <property type="entry name" value="Phage_holin_1"/>
    <property type="match status" value="1"/>
</dbReference>
<proteinExistence type="predicted"/>
<dbReference type="KEGG" id="vg:26636909"/>
<keyword evidence="3" id="KW-1185">Reference proteome</keyword>
<keyword evidence="1" id="KW-1133">Transmembrane helix</keyword>
<dbReference type="NCBIfam" id="TIGR01598">
    <property type="entry name" value="holin_phiLC3"/>
    <property type="match status" value="1"/>
</dbReference>
<dbReference type="InterPro" id="IPR006485">
    <property type="entry name" value="Phage-like_holin"/>
</dbReference>
<gene>
    <name evidence="2" type="ORF">SE25_024</name>
</gene>
<keyword evidence="1" id="KW-0472">Membrane</keyword>
<dbReference type="OrthoDB" id="19302at10239"/>
<keyword evidence="1" id="KW-0812">Transmembrane</keyword>
<reference evidence="2 3" key="1">
    <citation type="journal article" date="2015" name="Genome Announc.">
        <title>Complete Genome Sequences of vB_LmoS_188 and vB_LmoS_293, Two Bacteriophages with Specificity for Listeria monocytogenes Strains of Serotypes 4b and 4e.</title>
        <authorList>
            <person name="Casey A."/>
            <person name="Jordan K."/>
            <person name="Coffey A."/>
            <person name="McAuliffe O."/>
        </authorList>
    </citation>
    <scope>NUCLEOTIDE SEQUENCE [LARGE SCALE GENOMIC DNA]</scope>
</reference>
<dbReference type="Proteomes" id="UP000031722">
    <property type="component" value="Segment"/>
</dbReference>
<evidence type="ECO:0000313" key="2">
    <source>
        <dbReference type="EMBL" id="AJE28089.1"/>
    </source>
</evidence>
<organism evidence="2 3">
    <name type="scientific">Listeria phage vB_LmoS_293</name>
    <dbReference type="NCBI Taxonomy" id="1591073"/>
    <lineage>
        <taxon>Viruses</taxon>
        <taxon>Duplodnaviria</taxon>
        <taxon>Heunggongvirae</taxon>
        <taxon>Uroviricota</taxon>
        <taxon>Caudoviricetes</taxon>
        <taxon>Aquingentivirus</taxon>
        <taxon>Aquingentivirus av293</taxon>
    </lineage>
</organism>
<name>A0A0B5D160_9CAUD</name>
<dbReference type="RefSeq" id="YP_009210472.1">
    <property type="nucleotide sequence ID" value="NC_028929.1"/>
</dbReference>
<sequence>MMKINWKVRLKNWRTVVATLITVLGVAWTAGGFTISDLDNWSVLWLSFVRFLNSPMAIITTIVAVVGILMDPTTSKFSDSLKVMNYSEPRKDDK</sequence>
<evidence type="ECO:0000256" key="1">
    <source>
        <dbReference type="SAM" id="Phobius"/>
    </source>
</evidence>